<keyword evidence="2" id="KW-0472">Membrane</keyword>
<dbReference type="RefSeq" id="WP_290269303.1">
    <property type="nucleotide sequence ID" value="NZ_JAUFQP010000007.1"/>
</dbReference>
<accession>A0ABV5GVG1</accession>
<comment type="caution">
    <text evidence="4">The sequence shown here is derived from an EMBL/GenBank/DDBJ whole genome shotgun (WGS) entry which is preliminary data.</text>
</comment>
<dbReference type="Proteomes" id="UP001589590">
    <property type="component" value="Unassembled WGS sequence"/>
</dbReference>
<name>A0ABV5GVG1_9FLAO</name>
<sequence length="360" mass="39941">MSKLKLIILLFFVWFQQTNGQEDFPILTEIVTDNAHLFSESETLELRGKLKAYETETTHQIVVLTINSLGNNTVENYAYQVFNRNKLGQKEADNGLLILVSKNDRKFRIEVGRGLEPIVTDAFASRIIRKTMTPEFKKGDFFKGVNLATSEIVKLIDDPKYRDEFANLIEEENEVPLWGKILIGGALTLFFSIFIGAGGFTFYAGYKKVLNVFRGLITGKVSVVSFPFILISSLFLVLFSLPFIVLPLFFAVMIISTQVDENDVIDPFDLLEEASFLNSSNIIIFVVLVFIILPLIIVFSTRSSIKYEPLKFSLLKNDKKYMSKNFSSSGSSSSYIGSSSSSSFSGGGGSSGGGGASGSW</sequence>
<keyword evidence="2" id="KW-0812">Transmembrane</keyword>
<dbReference type="PANTHER" id="PTHR30373">
    <property type="entry name" value="UPF0603 PROTEIN YGCG"/>
    <property type="match status" value="1"/>
</dbReference>
<dbReference type="Pfam" id="PF04536">
    <property type="entry name" value="TPM_phosphatase"/>
    <property type="match status" value="1"/>
</dbReference>
<reference evidence="4 5" key="1">
    <citation type="submission" date="2024-09" db="EMBL/GenBank/DDBJ databases">
        <authorList>
            <person name="Sun Q."/>
            <person name="Mori K."/>
        </authorList>
    </citation>
    <scope>NUCLEOTIDE SEQUENCE [LARGE SCALE GENOMIC DNA]</scope>
    <source>
        <strain evidence="4 5">CECT 8300</strain>
    </source>
</reference>
<keyword evidence="5" id="KW-1185">Reference proteome</keyword>
<feature type="domain" description="TPM" evidence="3">
    <location>
        <begin position="31"/>
        <end position="154"/>
    </location>
</feature>
<proteinExistence type="predicted"/>
<dbReference type="EMBL" id="JBHMFA010000001">
    <property type="protein sequence ID" value="MFB9103622.1"/>
    <property type="molecule type" value="Genomic_DNA"/>
</dbReference>
<feature type="transmembrane region" description="Helical" evidence="2">
    <location>
        <begin position="226"/>
        <end position="256"/>
    </location>
</feature>
<protein>
    <submittedName>
        <fullName evidence="4">TPM domain-containing protein</fullName>
    </submittedName>
</protein>
<evidence type="ECO:0000259" key="3">
    <source>
        <dbReference type="Pfam" id="PF04536"/>
    </source>
</evidence>
<feature type="compositionally biased region" description="Gly residues" evidence="1">
    <location>
        <begin position="345"/>
        <end position="360"/>
    </location>
</feature>
<feature type="region of interest" description="Disordered" evidence="1">
    <location>
        <begin position="327"/>
        <end position="360"/>
    </location>
</feature>
<organism evidence="4 5">
    <name type="scientific">Algibacter miyuki</name>
    <dbReference type="NCBI Taxonomy" id="1306933"/>
    <lineage>
        <taxon>Bacteria</taxon>
        <taxon>Pseudomonadati</taxon>
        <taxon>Bacteroidota</taxon>
        <taxon>Flavobacteriia</taxon>
        <taxon>Flavobacteriales</taxon>
        <taxon>Flavobacteriaceae</taxon>
        <taxon>Algibacter</taxon>
    </lineage>
</organism>
<keyword evidence="2" id="KW-1133">Transmembrane helix</keyword>
<feature type="transmembrane region" description="Helical" evidence="2">
    <location>
        <begin position="276"/>
        <end position="299"/>
    </location>
</feature>
<evidence type="ECO:0000313" key="5">
    <source>
        <dbReference type="Proteomes" id="UP001589590"/>
    </source>
</evidence>
<dbReference type="InterPro" id="IPR007621">
    <property type="entry name" value="TPM_dom"/>
</dbReference>
<dbReference type="PANTHER" id="PTHR30373:SF2">
    <property type="entry name" value="UPF0603 PROTEIN YGCG"/>
    <property type="match status" value="1"/>
</dbReference>
<feature type="compositionally biased region" description="Low complexity" evidence="1">
    <location>
        <begin position="327"/>
        <end position="344"/>
    </location>
</feature>
<evidence type="ECO:0000256" key="2">
    <source>
        <dbReference type="SAM" id="Phobius"/>
    </source>
</evidence>
<feature type="transmembrane region" description="Helical" evidence="2">
    <location>
        <begin position="181"/>
        <end position="206"/>
    </location>
</feature>
<dbReference type="Gene3D" id="3.10.310.50">
    <property type="match status" value="1"/>
</dbReference>
<evidence type="ECO:0000256" key="1">
    <source>
        <dbReference type="SAM" id="MobiDB-lite"/>
    </source>
</evidence>
<gene>
    <name evidence="4" type="ORF">ACFFU1_01825</name>
</gene>
<evidence type="ECO:0000313" key="4">
    <source>
        <dbReference type="EMBL" id="MFB9103622.1"/>
    </source>
</evidence>